<dbReference type="Gene3D" id="3.40.50.720">
    <property type="entry name" value="NAD(P)-binding Rossmann-like Domain"/>
    <property type="match status" value="1"/>
</dbReference>
<gene>
    <name evidence="13" type="ORF">FHR96_000451</name>
</gene>
<evidence type="ECO:0000256" key="3">
    <source>
        <dbReference type="ARBA" id="ARBA00011738"/>
    </source>
</evidence>
<dbReference type="NCBIfam" id="NF006125">
    <property type="entry name" value="PRK08269.1"/>
    <property type="match status" value="1"/>
</dbReference>
<evidence type="ECO:0000256" key="4">
    <source>
        <dbReference type="ARBA" id="ARBA00022490"/>
    </source>
</evidence>
<evidence type="ECO:0000256" key="10">
    <source>
        <dbReference type="PIRSR" id="PIRSR000105-1"/>
    </source>
</evidence>
<evidence type="ECO:0000259" key="11">
    <source>
        <dbReference type="Pfam" id="PF00725"/>
    </source>
</evidence>
<keyword evidence="14" id="KW-1185">Reference proteome</keyword>
<dbReference type="InterPro" id="IPR008927">
    <property type="entry name" value="6-PGluconate_DH-like_C_sf"/>
</dbReference>
<dbReference type="Proteomes" id="UP000525987">
    <property type="component" value="Unassembled WGS sequence"/>
</dbReference>
<dbReference type="EMBL" id="JACHXM010000001">
    <property type="protein sequence ID" value="MBB3139605.1"/>
    <property type="molecule type" value="Genomic_DNA"/>
</dbReference>
<dbReference type="InterPro" id="IPR036291">
    <property type="entry name" value="NAD(P)-bd_dom_sf"/>
</dbReference>
<organism evidence="13 14">
    <name type="scientific">Halomonas organivorans</name>
    <dbReference type="NCBI Taxonomy" id="257772"/>
    <lineage>
        <taxon>Bacteria</taxon>
        <taxon>Pseudomonadati</taxon>
        <taxon>Pseudomonadota</taxon>
        <taxon>Gammaproteobacteria</taxon>
        <taxon>Oceanospirillales</taxon>
        <taxon>Halomonadaceae</taxon>
        <taxon>Halomonas</taxon>
    </lineage>
</organism>
<evidence type="ECO:0000256" key="7">
    <source>
        <dbReference type="ARBA" id="ARBA00023027"/>
    </source>
</evidence>
<name>A0A7W5BV41_9GAMM</name>
<keyword evidence="5" id="KW-0597">Phosphoprotein</keyword>
<comment type="similarity">
    <text evidence="2">Belongs to the 3-hydroxyacyl-CoA dehydrogenase family.</text>
</comment>
<dbReference type="PIRSF" id="PIRSF000105">
    <property type="entry name" value="HCDH"/>
    <property type="match status" value="1"/>
</dbReference>
<comment type="subunit">
    <text evidence="3">Homodimer.</text>
</comment>
<keyword evidence="7" id="KW-0520">NAD</keyword>
<dbReference type="Pfam" id="PF00725">
    <property type="entry name" value="3HCDH"/>
    <property type="match status" value="1"/>
</dbReference>
<dbReference type="InterPro" id="IPR013328">
    <property type="entry name" value="6PGD_dom2"/>
</dbReference>
<proteinExistence type="inferred from homology"/>
<evidence type="ECO:0000256" key="5">
    <source>
        <dbReference type="ARBA" id="ARBA00022553"/>
    </source>
</evidence>
<evidence type="ECO:0000259" key="12">
    <source>
        <dbReference type="Pfam" id="PF02737"/>
    </source>
</evidence>
<evidence type="ECO:0000313" key="14">
    <source>
        <dbReference type="Proteomes" id="UP000525987"/>
    </source>
</evidence>
<comment type="subcellular location">
    <subcellularLocation>
        <location evidence="1">Cytoplasm</location>
    </subcellularLocation>
</comment>
<dbReference type="RefSeq" id="WP_183386006.1">
    <property type="nucleotide sequence ID" value="NZ_JACHXM010000001.1"/>
</dbReference>
<dbReference type="SUPFAM" id="SSF51735">
    <property type="entry name" value="NAD(P)-binding Rossmann-fold domains"/>
    <property type="match status" value="1"/>
</dbReference>
<evidence type="ECO:0000256" key="1">
    <source>
        <dbReference type="ARBA" id="ARBA00004496"/>
    </source>
</evidence>
<protein>
    <recommendedName>
        <fullName evidence="9">L-gulonate 3-dehydrogenase</fullName>
        <ecNumber evidence="8">1.1.1.45</ecNumber>
    </recommendedName>
    <alternativeName>
        <fullName evidence="9">L-gulonate 3-dehydrogenase</fullName>
    </alternativeName>
</protein>
<dbReference type="PANTHER" id="PTHR48075:SF1">
    <property type="entry name" value="LAMBDA-CRYSTALLIN HOMOLOG"/>
    <property type="match status" value="1"/>
</dbReference>
<feature type="domain" description="3-hydroxyacyl-CoA dehydrogenase NAD binding" evidence="12">
    <location>
        <begin position="5"/>
        <end position="191"/>
    </location>
</feature>
<evidence type="ECO:0000256" key="8">
    <source>
        <dbReference type="ARBA" id="ARBA00038962"/>
    </source>
</evidence>
<evidence type="ECO:0000256" key="9">
    <source>
        <dbReference type="ARBA" id="ARBA00042709"/>
    </source>
</evidence>
<sequence>MTERISVLGSGRMGEGIALAYMLAGRDVVMVDFKKRDSDAREVYYAAIVDRLREELAYLEDRRIVGSGDIDIIMSRLSLVRHNQKDLVWDDIKLAFEALPEVKEIKSEALGWASRHFSDDTVIASTTSTFLVTELAEMVSRPERFMNAHWLNPAHLMPLVEVSKGAITGKVAIDSLFESLKAIGKVPVLCNASPGYIVPRLQVLIMNEAARMVEEGVASANDIDTAIRTGFGLRYSVLGVLEFIDWGGGDILYYASNYLSDALDERFRAPEVIHANMLEERRGFRDGRGFFDYAGVDLAERRRYRSDDFLERLRLTQLLPVVATPGG</sequence>
<evidence type="ECO:0000313" key="13">
    <source>
        <dbReference type="EMBL" id="MBB3139605.1"/>
    </source>
</evidence>
<reference evidence="13 14" key="1">
    <citation type="submission" date="2020-08" db="EMBL/GenBank/DDBJ databases">
        <title>Genomic Encyclopedia of Type Strains, Phase III (KMG-III): the genomes of soil and plant-associated and newly described type strains.</title>
        <authorList>
            <person name="Whitman W."/>
        </authorList>
    </citation>
    <scope>NUCLEOTIDE SEQUENCE [LARGE SCALE GENOMIC DNA]</scope>
    <source>
        <strain evidence="13 14">CECT 5995</strain>
    </source>
</reference>
<evidence type="ECO:0000256" key="6">
    <source>
        <dbReference type="ARBA" id="ARBA00023002"/>
    </source>
</evidence>
<dbReference type="InterPro" id="IPR006176">
    <property type="entry name" value="3-OHacyl-CoA_DH_NAD-bd"/>
</dbReference>
<dbReference type="Gene3D" id="1.10.1040.10">
    <property type="entry name" value="N-(1-d-carboxylethyl)-l-norvaline Dehydrogenase, domain 2"/>
    <property type="match status" value="1"/>
</dbReference>
<dbReference type="GO" id="GO:0006631">
    <property type="term" value="P:fatty acid metabolic process"/>
    <property type="evidence" value="ECO:0007669"/>
    <property type="project" value="InterPro"/>
</dbReference>
<dbReference type="AlphaFoldDB" id="A0A7W5BV41"/>
<keyword evidence="4" id="KW-0963">Cytoplasm</keyword>
<feature type="site" description="Important for catalytic activity" evidence="10">
    <location>
        <position position="149"/>
    </location>
</feature>
<keyword evidence="6 13" id="KW-0560">Oxidoreductase</keyword>
<dbReference type="PANTHER" id="PTHR48075">
    <property type="entry name" value="3-HYDROXYACYL-COA DEHYDROGENASE FAMILY PROTEIN"/>
    <property type="match status" value="1"/>
</dbReference>
<feature type="domain" description="3-hydroxyacyl-CoA dehydrogenase C-terminal" evidence="11">
    <location>
        <begin position="195"/>
        <end position="293"/>
    </location>
</feature>
<comment type="caution">
    <text evidence="13">The sequence shown here is derived from an EMBL/GenBank/DDBJ whole genome shotgun (WGS) entry which is preliminary data.</text>
</comment>
<dbReference type="Pfam" id="PF02737">
    <property type="entry name" value="3HCDH_N"/>
    <property type="match status" value="1"/>
</dbReference>
<dbReference type="EC" id="1.1.1.45" evidence="8"/>
<dbReference type="GO" id="GO:0070403">
    <property type="term" value="F:NAD+ binding"/>
    <property type="evidence" value="ECO:0007669"/>
    <property type="project" value="InterPro"/>
</dbReference>
<dbReference type="GO" id="GO:0050104">
    <property type="term" value="F:L-gulonate 3-dehydrogenase activity"/>
    <property type="evidence" value="ECO:0007669"/>
    <property type="project" value="UniProtKB-EC"/>
</dbReference>
<evidence type="ECO:0000256" key="2">
    <source>
        <dbReference type="ARBA" id="ARBA00009463"/>
    </source>
</evidence>
<dbReference type="SUPFAM" id="SSF48179">
    <property type="entry name" value="6-phosphogluconate dehydrogenase C-terminal domain-like"/>
    <property type="match status" value="1"/>
</dbReference>
<dbReference type="GO" id="GO:0005737">
    <property type="term" value="C:cytoplasm"/>
    <property type="evidence" value="ECO:0007669"/>
    <property type="project" value="UniProtKB-SubCell"/>
</dbReference>
<accession>A0A7W5BV41</accession>
<dbReference type="InterPro" id="IPR022694">
    <property type="entry name" value="3-OHacyl-CoA_DH"/>
</dbReference>
<dbReference type="InterPro" id="IPR006108">
    <property type="entry name" value="3HC_DH_C"/>
</dbReference>